<dbReference type="Proteomes" id="UP000465241">
    <property type="component" value="Unassembled WGS sequence"/>
</dbReference>
<evidence type="ECO:0000313" key="3">
    <source>
        <dbReference type="Proteomes" id="UP000465241"/>
    </source>
</evidence>
<comment type="caution">
    <text evidence="2">The sequence shown here is derived from an EMBL/GenBank/DDBJ whole genome shotgun (WGS) entry which is preliminary data.</text>
</comment>
<proteinExistence type="predicted"/>
<evidence type="ECO:0000313" key="2">
    <source>
        <dbReference type="EMBL" id="GFG55930.1"/>
    </source>
</evidence>
<name>A0A7I9WF15_9MYCO</name>
<feature type="compositionally biased region" description="Basic and acidic residues" evidence="1">
    <location>
        <begin position="64"/>
        <end position="79"/>
    </location>
</feature>
<organism evidence="2 3">
    <name type="scientific">Mycolicibacterium murale</name>
    <dbReference type="NCBI Taxonomy" id="182220"/>
    <lineage>
        <taxon>Bacteria</taxon>
        <taxon>Bacillati</taxon>
        <taxon>Actinomycetota</taxon>
        <taxon>Actinomycetes</taxon>
        <taxon>Mycobacteriales</taxon>
        <taxon>Mycobacteriaceae</taxon>
        <taxon>Mycolicibacterium</taxon>
    </lineage>
</organism>
<feature type="region of interest" description="Disordered" evidence="1">
    <location>
        <begin position="1"/>
        <end position="24"/>
    </location>
</feature>
<feature type="region of interest" description="Disordered" evidence="1">
    <location>
        <begin position="59"/>
        <end position="79"/>
    </location>
</feature>
<keyword evidence="3" id="KW-1185">Reference proteome</keyword>
<gene>
    <name evidence="2" type="ORF">MMUR_00660</name>
</gene>
<dbReference type="RefSeq" id="WP_246243485.1">
    <property type="nucleotide sequence ID" value="NZ_BLKT01000002.1"/>
</dbReference>
<reference evidence="2 3" key="1">
    <citation type="journal article" date="2019" name="Emerg. Microbes Infect.">
        <title>Comprehensive subspecies identification of 175 nontuberculous mycobacteria species based on 7547 genomic profiles.</title>
        <authorList>
            <person name="Matsumoto Y."/>
            <person name="Kinjo T."/>
            <person name="Motooka D."/>
            <person name="Nabeya D."/>
            <person name="Jung N."/>
            <person name="Uechi K."/>
            <person name="Horii T."/>
            <person name="Iida T."/>
            <person name="Fujita J."/>
            <person name="Nakamura S."/>
        </authorList>
    </citation>
    <scope>NUCLEOTIDE SEQUENCE [LARGE SCALE GENOMIC DNA]</scope>
    <source>
        <strain evidence="2 3">JCM 13392</strain>
    </source>
</reference>
<evidence type="ECO:0000256" key="1">
    <source>
        <dbReference type="SAM" id="MobiDB-lite"/>
    </source>
</evidence>
<accession>A0A7I9WF15</accession>
<dbReference type="AlphaFoldDB" id="A0A7I9WF15"/>
<protein>
    <submittedName>
        <fullName evidence="2">Uncharacterized protein</fullName>
    </submittedName>
</protein>
<dbReference type="EMBL" id="BLKT01000002">
    <property type="protein sequence ID" value="GFG55930.1"/>
    <property type="molecule type" value="Genomic_DNA"/>
</dbReference>
<sequence length="79" mass="8368">MANTIYQHRCGRGSFTPTGDGRWGDASAPPSYSLLGYAERLETIGATLKMVRERISGPAGLELGSHDIKSTADDAGTRA</sequence>